<protein>
    <submittedName>
        <fullName evidence="1">Uncharacterized protein</fullName>
    </submittedName>
</protein>
<dbReference type="HOGENOM" id="CLU_1214835_0_0_1"/>
<gene>
    <name evidence="1" type="ORF">GALMADRAFT_225929</name>
</gene>
<keyword evidence="2" id="KW-1185">Reference proteome</keyword>
<accession>A0A067T8J2</accession>
<evidence type="ECO:0000313" key="1">
    <source>
        <dbReference type="EMBL" id="KDR76239.1"/>
    </source>
</evidence>
<organism evidence="1 2">
    <name type="scientific">Galerina marginata (strain CBS 339.88)</name>
    <dbReference type="NCBI Taxonomy" id="685588"/>
    <lineage>
        <taxon>Eukaryota</taxon>
        <taxon>Fungi</taxon>
        <taxon>Dikarya</taxon>
        <taxon>Basidiomycota</taxon>
        <taxon>Agaricomycotina</taxon>
        <taxon>Agaricomycetes</taxon>
        <taxon>Agaricomycetidae</taxon>
        <taxon>Agaricales</taxon>
        <taxon>Agaricineae</taxon>
        <taxon>Strophariaceae</taxon>
        <taxon>Galerina</taxon>
    </lineage>
</organism>
<reference evidence="2" key="1">
    <citation type="journal article" date="2014" name="Proc. Natl. Acad. Sci. U.S.A.">
        <title>Extensive sampling of basidiomycete genomes demonstrates inadequacy of the white-rot/brown-rot paradigm for wood decay fungi.</title>
        <authorList>
            <person name="Riley R."/>
            <person name="Salamov A.A."/>
            <person name="Brown D.W."/>
            <person name="Nagy L.G."/>
            <person name="Floudas D."/>
            <person name="Held B.W."/>
            <person name="Levasseur A."/>
            <person name="Lombard V."/>
            <person name="Morin E."/>
            <person name="Otillar R."/>
            <person name="Lindquist E.A."/>
            <person name="Sun H."/>
            <person name="LaButti K.M."/>
            <person name="Schmutz J."/>
            <person name="Jabbour D."/>
            <person name="Luo H."/>
            <person name="Baker S.E."/>
            <person name="Pisabarro A.G."/>
            <person name="Walton J.D."/>
            <person name="Blanchette R.A."/>
            <person name="Henrissat B."/>
            <person name="Martin F."/>
            <person name="Cullen D."/>
            <person name="Hibbett D.S."/>
            <person name="Grigoriev I.V."/>
        </authorList>
    </citation>
    <scope>NUCLEOTIDE SEQUENCE [LARGE SCALE GENOMIC DNA]</scope>
    <source>
        <strain evidence="2">CBS 339.88</strain>
    </source>
</reference>
<name>A0A067T8J2_GALM3</name>
<dbReference type="AlphaFoldDB" id="A0A067T8J2"/>
<sequence length="228" mass="25149">MEFESRTYCYQNDLDPLVRTDSRRPLWVPTPSSGCDSHSFLILHSNLLPKALLNVLQIQALSPVSSANFPARWETIGMPWLLESYNSCITCLERPSGALKRMASRAKYGRVFAVVQTPMSRGGTYFPFLTAALCSSSINDYPLQQLTPHFPRSLTLGEIRPGHLFCIRPSFSAMSPNVADPAFASNVGSTFKGDLDRDTGTLDDAILETVLSGPNKYRPTNGICLPKS</sequence>
<dbReference type="Proteomes" id="UP000027222">
    <property type="component" value="Unassembled WGS sequence"/>
</dbReference>
<proteinExistence type="predicted"/>
<evidence type="ECO:0000313" key="2">
    <source>
        <dbReference type="Proteomes" id="UP000027222"/>
    </source>
</evidence>
<dbReference type="EMBL" id="KL142379">
    <property type="protein sequence ID" value="KDR76239.1"/>
    <property type="molecule type" value="Genomic_DNA"/>
</dbReference>